<keyword evidence="1 2" id="KW-0732">Signal</keyword>
<dbReference type="PANTHER" id="PTHR15337:SF11">
    <property type="entry name" value="THIOREDOXIN DOMAIN-CONTAINING PROTEIN"/>
    <property type="match status" value="1"/>
</dbReference>
<evidence type="ECO:0000313" key="4">
    <source>
        <dbReference type="EMBL" id="MFD1094160.1"/>
    </source>
</evidence>
<dbReference type="InterPro" id="IPR051099">
    <property type="entry name" value="AGR/TXD"/>
</dbReference>
<organism evidence="4 5">
    <name type="scientific">Salegentibacter chungangensis</name>
    <dbReference type="NCBI Taxonomy" id="1335724"/>
    <lineage>
        <taxon>Bacteria</taxon>
        <taxon>Pseudomonadati</taxon>
        <taxon>Bacteroidota</taxon>
        <taxon>Flavobacteriia</taxon>
        <taxon>Flavobacteriales</taxon>
        <taxon>Flavobacteriaceae</taxon>
        <taxon>Salegentibacter</taxon>
    </lineage>
</organism>
<dbReference type="InterPro" id="IPR012336">
    <property type="entry name" value="Thioredoxin-like_fold"/>
</dbReference>
<dbReference type="SUPFAM" id="SSF52833">
    <property type="entry name" value="Thioredoxin-like"/>
    <property type="match status" value="1"/>
</dbReference>
<dbReference type="Gene3D" id="3.40.30.10">
    <property type="entry name" value="Glutaredoxin"/>
    <property type="match status" value="1"/>
</dbReference>
<protein>
    <submittedName>
        <fullName evidence="4">Thioredoxin family protein</fullName>
    </submittedName>
</protein>
<feature type="chain" id="PRO_5045929313" evidence="2">
    <location>
        <begin position="20"/>
        <end position="180"/>
    </location>
</feature>
<comment type="caution">
    <text evidence="4">The sequence shown here is derived from an EMBL/GenBank/DDBJ whole genome shotgun (WGS) entry which is preliminary data.</text>
</comment>
<feature type="signal peptide" evidence="2">
    <location>
        <begin position="1"/>
        <end position="19"/>
    </location>
</feature>
<keyword evidence="5" id="KW-1185">Reference proteome</keyword>
<dbReference type="EMBL" id="JBHTLI010000001">
    <property type="protein sequence ID" value="MFD1094160.1"/>
    <property type="molecule type" value="Genomic_DNA"/>
</dbReference>
<dbReference type="PANTHER" id="PTHR15337">
    <property type="entry name" value="ANTERIOR GRADIENT PROTEIN-RELATED"/>
    <property type="match status" value="1"/>
</dbReference>
<evidence type="ECO:0000259" key="3">
    <source>
        <dbReference type="Pfam" id="PF13098"/>
    </source>
</evidence>
<dbReference type="Pfam" id="PF13098">
    <property type="entry name" value="Thioredoxin_2"/>
    <property type="match status" value="1"/>
</dbReference>
<dbReference type="RefSeq" id="WP_380741767.1">
    <property type="nucleotide sequence ID" value="NZ_JBHTLI010000001.1"/>
</dbReference>
<proteinExistence type="predicted"/>
<gene>
    <name evidence="4" type="ORF">ACFQ3Q_00220</name>
</gene>
<reference evidence="5" key="1">
    <citation type="journal article" date="2019" name="Int. J. Syst. Evol. Microbiol.">
        <title>The Global Catalogue of Microorganisms (GCM) 10K type strain sequencing project: providing services to taxonomists for standard genome sequencing and annotation.</title>
        <authorList>
            <consortium name="The Broad Institute Genomics Platform"/>
            <consortium name="The Broad Institute Genome Sequencing Center for Infectious Disease"/>
            <person name="Wu L."/>
            <person name="Ma J."/>
        </authorList>
    </citation>
    <scope>NUCLEOTIDE SEQUENCE [LARGE SCALE GENOMIC DNA]</scope>
    <source>
        <strain evidence="5">CCUG 64793</strain>
    </source>
</reference>
<evidence type="ECO:0000313" key="5">
    <source>
        <dbReference type="Proteomes" id="UP001597131"/>
    </source>
</evidence>
<feature type="domain" description="Thioredoxin-like fold" evidence="3">
    <location>
        <begin position="36"/>
        <end position="150"/>
    </location>
</feature>
<accession>A0ABW3NN17</accession>
<name>A0ABW3NN17_9FLAO</name>
<evidence type="ECO:0000256" key="1">
    <source>
        <dbReference type="ARBA" id="ARBA00022729"/>
    </source>
</evidence>
<sequence>MRLFFTLLVSCFLMSSLQAQEIKWMTMNEALEAQKKAPKKIFMDAYTVWCGPCKMLDRNTFTNKNVIEYVNKNFYPVKFNAEGTEEIVYKDNTFANPNFDPERKGRNSQHQFASAMKISGYPSLVFFDEKGELIAPIAGYRTPQQLEMYLKMFASDDYKELTSKEAFLDYQKDFEGTFKD</sequence>
<dbReference type="Proteomes" id="UP001597131">
    <property type="component" value="Unassembled WGS sequence"/>
</dbReference>
<evidence type="ECO:0000256" key="2">
    <source>
        <dbReference type="SAM" id="SignalP"/>
    </source>
</evidence>
<dbReference type="InterPro" id="IPR036249">
    <property type="entry name" value="Thioredoxin-like_sf"/>
</dbReference>